<dbReference type="PANTHER" id="PTHR43719">
    <property type="entry name" value="TWO-COMPONENT HISTIDINE KINASE"/>
    <property type="match status" value="1"/>
</dbReference>
<dbReference type="InterPro" id="IPR011006">
    <property type="entry name" value="CheY-like_superfamily"/>
</dbReference>
<feature type="modified residue" description="4-aspartylphosphate" evidence="2">
    <location>
        <position position="272"/>
    </location>
</feature>
<evidence type="ECO:0000256" key="2">
    <source>
        <dbReference type="PROSITE-ProRule" id="PRU00169"/>
    </source>
</evidence>
<dbReference type="AlphaFoldDB" id="A0A8H4JP98"/>
<keyword evidence="4" id="KW-0547">Nucleotide-binding</keyword>
<dbReference type="OrthoDB" id="303614at2759"/>
<name>A0A8H4JP98_9HYPO</name>
<dbReference type="GO" id="GO:0000160">
    <property type="term" value="P:phosphorelay signal transduction system"/>
    <property type="evidence" value="ECO:0007669"/>
    <property type="project" value="InterPro"/>
</dbReference>
<evidence type="ECO:0000313" key="5">
    <source>
        <dbReference type="Proteomes" id="UP000554235"/>
    </source>
</evidence>
<dbReference type="GO" id="GO:0005524">
    <property type="term" value="F:ATP binding"/>
    <property type="evidence" value="ECO:0007669"/>
    <property type="project" value="UniProtKB-KW"/>
</dbReference>
<evidence type="ECO:0000256" key="1">
    <source>
        <dbReference type="ARBA" id="ARBA00022553"/>
    </source>
</evidence>
<dbReference type="Gene3D" id="3.40.50.2300">
    <property type="match status" value="1"/>
</dbReference>
<proteinExistence type="predicted"/>
<evidence type="ECO:0000259" key="3">
    <source>
        <dbReference type="PROSITE" id="PS50110"/>
    </source>
</evidence>
<keyword evidence="4" id="KW-0067">ATP-binding</keyword>
<sequence length="344" mass="38688">TEDLRGLRVSLVGFQDCSSESFRGGLLGNPLSEKENMTSICRDWLGLQVIQPSNDQSISPDIALCDESSLDEAILLTQANKSIPVVVVCQNAVVARRLAAINAQKQTTSERWIHFTYQPLGPRKLAGTLSRTLEHWMSRQSLPEDQAPHRKNIKDKFFPLGRDAPITPPVVKEEKIFPFRNALIQDSHIIPNLRLPQRVLQSPALEKDDPFVPGAERRGDVFLLVDDNPINLKMLSTFMKKLGYQYDTATDGQQAVISYQQQPERYKCVFMDISMPVMNGFEATRLIRTMEAEPSLPRCTIMALTGLASHESQQEAFMCGIDLFLTKPVKLAEIKQILEAKHLT</sequence>
<organism evidence="4 5">
    <name type="scientific">Fusarium albosuccineum</name>
    <dbReference type="NCBI Taxonomy" id="1237068"/>
    <lineage>
        <taxon>Eukaryota</taxon>
        <taxon>Fungi</taxon>
        <taxon>Dikarya</taxon>
        <taxon>Ascomycota</taxon>
        <taxon>Pezizomycotina</taxon>
        <taxon>Sordariomycetes</taxon>
        <taxon>Hypocreomycetidae</taxon>
        <taxon>Hypocreales</taxon>
        <taxon>Nectriaceae</taxon>
        <taxon>Fusarium</taxon>
        <taxon>Fusarium decemcellulare species complex</taxon>
    </lineage>
</organism>
<keyword evidence="1 2" id="KW-0597">Phosphoprotein</keyword>
<feature type="non-terminal residue" evidence="4">
    <location>
        <position position="1"/>
    </location>
</feature>
<dbReference type="Pfam" id="PF00072">
    <property type="entry name" value="Response_reg"/>
    <property type="match status" value="1"/>
</dbReference>
<protein>
    <submittedName>
        <fullName evidence="4">ATPase-like ATP-binding domain</fullName>
    </submittedName>
</protein>
<comment type="caution">
    <text evidence="4">The sequence shown here is derived from an EMBL/GenBank/DDBJ whole genome shotgun (WGS) entry which is preliminary data.</text>
</comment>
<keyword evidence="5" id="KW-1185">Reference proteome</keyword>
<dbReference type="EMBL" id="JAADYS010004177">
    <property type="protein sequence ID" value="KAF4435124.1"/>
    <property type="molecule type" value="Genomic_DNA"/>
</dbReference>
<dbReference type="PANTHER" id="PTHR43719:SF28">
    <property type="entry name" value="PEROXIDE STRESS-ACTIVATED HISTIDINE KINASE MAK1-RELATED"/>
    <property type="match status" value="1"/>
</dbReference>
<dbReference type="Proteomes" id="UP000554235">
    <property type="component" value="Unassembled WGS sequence"/>
</dbReference>
<gene>
    <name evidence="4" type="ORF">FALBO_17469</name>
</gene>
<reference evidence="4 5" key="1">
    <citation type="submission" date="2020-01" db="EMBL/GenBank/DDBJ databases">
        <title>Identification and distribution of gene clusters putatively required for synthesis of sphingolipid metabolism inhibitors in phylogenetically diverse species of the filamentous fungus Fusarium.</title>
        <authorList>
            <person name="Kim H.-S."/>
            <person name="Busman M."/>
            <person name="Brown D.W."/>
            <person name="Divon H."/>
            <person name="Uhlig S."/>
            <person name="Proctor R.H."/>
        </authorList>
    </citation>
    <scope>NUCLEOTIDE SEQUENCE [LARGE SCALE GENOMIC DNA]</scope>
    <source>
        <strain evidence="4 5">NRRL 20459</strain>
    </source>
</reference>
<accession>A0A8H4JP98</accession>
<feature type="domain" description="Response regulatory" evidence="3">
    <location>
        <begin position="221"/>
        <end position="342"/>
    </location>
</feature>
<evidence type="ECO:0000313" key="4">
    <source>
        <dbReference type="EMBL" id="KAF4435124.1"/>
    </source>
</evidence>
<dbReference type="SMART" id="SM00448">
    <property type="entry name" value="REC"/>
    <property type="match status" value="1"/>
</dbReference>
<dbReference type="InterPro" id="IPR050956">
    <property type="entry name" value="2C_system_His_kinase"/>
</dbReference>
<dbReference type="CDD" id="cd17546">
    <property type="entry name" value="REC_hyHK_CKI1_RcsC-like"/>
    <property type="match status" value="1"/>
</dbReference>
<dbReference type="InterPro" id="IPR001789">
    <property type="entry name" value="Sig_transdc_resp-reg_receiver"/>
</dbReference>
<dbReference type="PROSITE" id="PS50110">
    <property type="entry name" value="RESPONSE_REGULATORY"/>
    <property type="match status" value="1"/>
</dbReference>
<dbReference type="SUPFAM" id="SSF52172">
    <property type="entry name" value="CheY-like"/>
    <property type="match status" value="1"/>
</dbReference>